<name>A0A2G6KHF0_9BACT</name>
<dbReference type="EMBL" id="PDSK01000065">
    <property type="protein sequence ID" value="PIE35065.1"/>
    <property type="molecule type" value="Genomic_DNA"/>
</dbReference>
<organism evidence="1 2">
    <name type="scientific">candidate division KSB3 bacterium</name>
    <dbReference type="NCBI Taxonomy" id="2044937"/>
    <lineage>
        <taxon>Bacteria</taxon>
        <taxon>candidate division KSB3</taxon>
    </lineage>
</organism>
<sequence length="203" mass="23502">MSDTQNNQTMYNKATGMYMKALAEMMKALDVHSHVRVEMNGKLLKRAMDDGFLCVLSNDIRRNLWNYCYDNEILLARGPFPMSKSTVNCIGWAFPYHNDEDKQRVHRTLAGIDVKHAESRYRRFRKFWHSVRSLLRILPVEIPPNIIKISLTNAFYQTAVEVLSSVNLDTQQLYGNVVYAVSPTHYELPKNYNKDTGGMGYLE</sequence>
<protein>
    <submittedName>
        <fullName evidence="1">Uncharacterized protein</fullName>
    </submittedName>
</protein>
<gene>
    <name evidence="1" type="ORF">CSA56_05725</name>
</gene>
<comment type="caution">
    <text evidence="1">The sequence shown here is derived from an EMBL/GenBank/DDBJ whole genome shotgun (WGS) entry which is preliminary data.</text>
</comment>
<evidence type="ECO:0000313" key="2">
    <source>
        <dbReference type="Proteomes" id="UP000230821"/>
    </source>
</evidence>
<dbReference type="Proteomes" id="UP000230821">
    <property type="component" value="Unassembled WGS sequence"/>
</dbReference>
<accession>A0A2G6KHF0</accession>
<proteinExistence type="predicted"/>
<dbReference type="AlphaFoldDB" id="A0A2G6KHF0"/>
<evidence type="ECO:0000313" key="1">
    <source>
        <dbReference type="EMBL" id="PIE35065.1"/>
    </source>
</evidence>
<reference evidence="1 2" key="1">
    <citation type="submission" date="2017-10" db="EMBL/GenBank/DDBJ databases">
        <title>Novel microbial diversity and functional potential in the marine mammal oral microbiome.</title>
        <authorList>
            <person name="Dudek N.K."/>
            <person name="Sun C.L."/>
            <person name="Burstein D."/>
            <person name="Kantor R.S."/>
            <person name="Aliaga Goltsman D.S."/>
            <person name="Bik E.M."/>
            <person name="Thomas B.C."/>
            <person name="Banfield J.F."/>
            <person name="Relman D.A."/>
        </authorList>
    </citation>
    <scope>NUCLEOTIDE SEQUENCE [LARGE SCALE GENOMIC DNA]</scope>
    <source>
        <strain evidence="1">DOLJORAL78_47_16</strain>
    </source>
</reference>